<feature type="region of interest" description="Disordered" evidence="1">
    <location>
        <begin position="92"/>
        <end position="130"/>
    </location>
</feature>
<dbReference type="EMBL" id="OX459940">
    <property type="protein sequence ID" value="CAI9174596.1"/>
    <property type="molecule type" value="Genomic_DNA"/>
</dbReference>
<organism evidence="2 3">
    <name type="scientific">Rangifer tarandus platyrhynchus</name>
    <name type="common">Svalbard reindeer</name>
    <dbReference type="NCBI Taxonomy" id="3082113"/>
    <lineage>
        <taxon>Eukaryota</taxon>
        <taxon>Metazoa</taxon>
        <taxon>Chordata</taxon>
        <taxon>Craniata</taxon>
        <taxon>Vertebrata</taxon>
        <taxon>Euteleostomi</taxon>
        <taxon>Mammalia</taxon>
        <taxon>Eutheria</taxon>
        <taxon>Laurasiatheria</taxon>
        <taxon>Artiodactyla</taxon>
        <taxon>Ruminantia</taxon>
        <taxon>Pecora</taxon>
        <taxon>Cervidae</taxon>
        <taxon>Odocoileinae</taxon>
        <taxon>Rangifer</taxon>
    </lineage>
</organism>
<dbReference type="Proteomes" id="UP001176941">
    <property type="component" value="Chromosome 4"/>
</dbReference>
<protein>
    <submittedName>
        <fullName evidence="2">Uncharacterized protein</fullName>
    </submittedName>
</protein>
<evidence type="ECO:0000313" key="3">
    <source>
        <dbReference type="Proteomes" id="UP001176941"/>
    </source>
</evidence>
<name>A0ABN8ZNT9_RANTA</name>
<gene>
    <name evidence="2" type="ORF">MRATA1EN1_LOCUS23558</name>
</gene>
<sequence length="130" mass="13684">MVPVSQGAREKPQLQQGTALPVVPTACPTCNPEAQVEGSRWRCDPRLFTVGIQSGNWDRDSGEHRGVGEGPLPLQTGPPCCAHASSLTLLSRAGPGIQGSWSGGPQGDQPQPHPDHMLSHWAPPGGRKSV</sequence>
<reference evidence="2" key="1">
    <citation type="submission" date="2023-04" db="EMBL/GenBank/DDBJ databases">
        <authorList>
            <consortium name="ELIXIR-Norway"/>
        </authorList>
    </citation>
    <scope>NUCLEOTIDE SEQUENCE [LARGE SCALE GENOMIC DNA]</scope>
</reference>
<evidence type="ECO:0000256" key="1">
    <source>
        <dbReference type="SAM" id="MobiDB-lite"/>
    </source>
</evidence>
<accession>A0ABN8ZNT9</accession>
<keyword evidence="3" id="KW-1185">Reference proteome</keyword>
<feature type="region of interest" description="Disordered" evidence="1">
    <location>
        <begin position="52"/>
        <end position="78"/>
    </location>
</feature>
<proteinExistence type="predicted"/>
<feature type="compositionally biased region" description="Basic and acidic residues" evidence="1">
    <location>
        <begin position="57"/>
        <end position="67"/>
    </location>
</feature>
<evidence type="ECO:0000313" key="2">
    <source>
        <dbReference type="EMBL" id="CAI9174596.1"/>
    </source>
</evidence>